<accession>A0A098DEI3</accession>
<evidence type="ECO:0000259" key="1">
    <source>
        <dbReference type="SMART" id="SM00235"/>
    </source>
</evidence>
<name>I1RV30_GIBZE</name>
<dbReference type="KEGG" id="fgr:FGSG_08092"/>
<evidence type="ECO:0000313" key="3">
    <source>
        <dbReference type="EnsemblFungi" id="CEF76351"/>
    </source>
</evidence>
<dbReference type="CDD" id="cd04279">
    <property type="entry name" value="ZnMc_MMP_like_1"/>
    <property type="match status" value="1"/>
</dbReference>
<dbReference type="InParanoid" id="I1RV30"/>
<dbReference type="InterPro" id="IPR006026">
    <property type="entry name" value="Peptidase_Metallo"/>
</dbReference>
<reference evidence="2 4" key="3">
    <citation type="journal article" date="2015" name="BMC Genomics">
        <title>The completed genome sequence of the pathogenic ascomycete fungus Fusarium graminearum.</title>
        <authorList>
            <person name="King R."/>
            <person name="Urban M."/>
            <person name="Hammond-Kosack M.C."/>
            <person name="Hassani-Pak K."/>
            <person name="Hammond-Kosack K.E."/>
        </authorList>
    </citation>
    <scope>NUCLEOTIDE SEQUENCE [LARGE SCALE GENOMIC DNA]</scope>
    <source>
        <strain evidence="4">ATCC MYA-4620 / CBS 123657 / FGSC 9075 / NRRL 31084 / PH-1</strain>
        <strain evidence="2">PH-1</strain>
    </source>
</reference>
<dbReference type="VEuPathDB" id="FungiDB:FGRAMPH1_01G09099"/>
<dbReference type="GO" id="GO:0008270">
    <property type="term" value="F:zinc ion binding"/>
    <property type="evidence" value="ECO:0007669"/>
    <property type="project" value="InterPro"/>
</dbReference>
<sequence>MTDTYVCSTQRGEEPTLAALPSSQPNVPSIVVGYQAVIPRWSGSPNNPTILRWYLNASTFPDEEEANFAAVALNQAAREWNNVNFGVAVQQTTNKNEANFNLIFKKKSHIEGLLAYAFFPGQKPMNIVVMAFGMDLPHRLQLKNTFLHELGHVFGLRHEFAIEKEQKGAQLWSVPNEDSVMAYKPAPQIQESDMTGIRTFYGLQNGHLIGNAPVTYYMPELVNNS</sequence>
<dbReference type="eggNOG" id="ENOG502SRZ0">
    <property type="taxonomic scope" value="Eukaryota"/>
</dbReference>
<dbReference type="EnsemblFungi" id="CEF76351">
    <property type="protein sequence ID" value="CEF76351"/>
    <property type="gene ID" value="FGRRES_08092"/>
</dbReference>
<dbReference type="HOGENOM" id="CLU_069189_1_0_1"/>
<gene>
    <name evidence="3" type="primary">FG08092.1</name>
    <name evidence="2" type="ORF">FGRAMPH1_01T09099</name>
</gene>
<dbReference type="GO" id="GO:0008237">
    <property type="term" value="F:metallopeptidase activity"/>
    <property type="evidence" value="ECO:0007669"/>
    <property type="project" value="InterPro"/>
</dbReference>
<reference evidence="3 4" key="2">
    <citation type="journal article" date="2010" name="Nature">
        <title>Comparative genomics reveals mobile pathogenicity chromosomes in Fusarium.</title>
        <authorList>
            <person name="Ma L.J."/>
            <person name="van der Does H.C."/>
            <person name="Borkovich K.A."/>
            <person name="Coleman J.J."/>
            <person name="Daboussi M.J."/>
            <person name="Di Pietro A."/>
            <person name="Dufresne M."/>
            <person name="Freitag M."/>
            <person name="Grabherr M."/>
            <person name="Henrissat B."/>
            <person name="Houterman P.M."/>
            <person name="Kang S."/>
            <person name="Shim W.B."/>
            <person name="Woloshuk C."/>
            <person name="Xie X."/>
            <person name="Xu J.R."/>
            <person name="Antoniw J."/>
            <person name="Baker S.E."/>
            <person name="Bluhm B.H."/>
            <person name="Breakspear A."/>
            <person name="Brown D.W."/>
            <person name="Butchko R.A."/>
            <person name="Chapman S."/>
            <person name="Coulson R."/>
            <person name="Coutinho P.M."/>
            <person name="Danchin E.G."/>
            <person name="Diener A."/>
            <person name="Gale L.R."/>
            <person name="Gardiner D.M."/>
            <person name="Goff S."/>
            <person name="Hammond-Kosack K.E."/>
            <person name="Hilburn K."/>
            <person name="Hua-Van A."/>
            <person name="Jonkers W."/>
            <person name="Kazan K."/>
            <person name="Kodira C.D."/>
            <person name="Koehrsen M."/>
            <person name="Kumar L."/>
            <person name="Lee Y.H."/>
            <person name="Li L."/>
            <person name="Manners J.M."/>
            <person name="Miranda-Saavedra D."/>
            <person name="Mukherjee M."/>
            <person name="Park G."/>
            <person name="Park J."/>
            <person name="Park S.Y."/>
            <person name="Proctor R.H."/>
            <person name="Regev A."/>
            <person name="Ruiz-Roldan M.C."/>
            <person name="Sain D."/>
            <person name="Sakthikumar S."/>
            <person name="Sykes S."/>
            <person name="Schwartz D.C."/>
            <person name="Turgeon B.G."/>
            <person name="Wapinski I."/>
            <person name="Yoder O."/>
            <person name="Young S."/>
            <person name="Zeng Q."/>
            <person name="Zhou S."/>
            <person name="Galagan J."/>
            <person name="Cuomo C.A."/>
            <person name="Kistler H.C."/>
            <person name="Rep M."/>
        </authorList>
    </citation>
    <scope>GENOME REANNOTATION</scope>
    <source>
        <strain evidence="4">ATCC MYA-4620 / CBS 123657 / FGSC 9075 / NRRL 31084 / PH-1</strain>
        <strain evidence="3">PH-1 / ATCC MYA-4620 / FGSC 9075 / NRRL 31084</strain>
    </source>
</reference>
<organism evidence="2 4">
    <name type="scientific">Gibberella zeae (strain ATCC MYA-4620 / CBS 123657 / FGSC 9075 / NRRL 31084 / PH-1)</name>
    <name type="common">Wheat head blight fungus</name>
    <name type="synonym">Fusarium graminearum</name>
    <dbReference type="NCBI Taxonomy" id="229533"/>
    <lineage>
        <taxon>Eukaryota</taxon>
        <taxon>Fungi</taxon>
        <taxon>Dikarya</taxon>
        <taxon>Ascomycota</taxon>
        <taxon>Pezizomycotina</taxon>
        <taxon>Sordariomycetes</taxon>
        <taxon>Hypocreomycetidae</taxon>
        <taxon>Hypocreales</taxon>
        <taxon>Nectriaceae</taxon>
        <taxon>Fusarium</taxon>
    </lineage>
</organism>
<keyword evidence="4" id="KW-1185">Reference proteome</keyword>
<dbReference type="GO" id="GO:0006508">
    <property type="term" value="P:proteolysis"/>
    <property type="evidence" value="ECO:0007669"/>
    <property type="project" value="InterPro"/>
</dbReference>
<dbReference type="EMBL" id="HG970333">
    <property type="protein sequence ID" value="CEF76351.1"/>
    <property type="molecule type" value="Genomic_DNA"/>
</dbReference>
<accession>I1RV30</accession>
<dbReference type="OrthoDB" id="406838at2759"/>
<dbReference type="InterPro" id="IPR024079">
    <property type="entry name" value="MetalloPept_cat_dom_sf"/>
</dbReference>
<proteinExistence type="predicted"/>
<reference evidence="3" key="4">
    <citation type="submission" date="2017-01" db="UniProtKB">
        <authorList>
            <consortium name="EnsemblFungi"/>
        </authorList>
    </citation>
    <scope>IDENTIFICATION</scope>
    <source>
        <strain evidence="3">PH-1 / ATCC MYA-4620 / FGSC 9075 / NRRL 31084</strain>
    </source>
</reference>
<dbReference type="AlphaFoldDB" id="I1RV30"/>
<dbReference type="SUPFAM" id="SSF55486">
    <property type="entry name" value="Metalloproteases ('zincins'), catalytic domain"/>
    <property type="match status" value="1"/>
</dbReference>
<evidence type="ECO:0000313" key="2">
    <source>
        <dbReference type="EMBL" id="CEF76351.1"/>
    </source>
</evidence>
<dbReference type="RefSeq" id="XP_011320728.1">
    <property type="nucleotide sequence ID" value="XM_011322426.1"/>
</dbReference>
<evidence type="ECO:0000313" key="4">
    <source>
        <dbReference type="Proteomes" id="UP000070720"/>
    </source>
</evidence>
<feature type="domain" description="Peptidase metallopeptidase" evidence="1">
    <location>
        <begin position="37"/>
        <end position="203"/>
    </location>
</feature>
<protein>
    <submittedName>
        <fullName evidence="2">Chromosome 2, complete genome</fullName>
    </submittedName>
</protein>
<dbReference type="Gene3D" id="3.40.390.10">
    <property type="entry name" value="Collagenase (Catalytic Domain)"/>
    <property type="match status" value="1"/>
</dbReference>
<dbReference type="SMART" id="SM00235">
    <property type="entry name" value="ZnMc"/>
    <property type="match status" value="1"/>
</dbReference>
<dbReference type="Proteomes" id="UP000070720">
    <property type="component" value="Chromosome 2"/>
</dbReference>
<reference evidence="3 4" key="1">
    <citation type="journal article" date="2007" name="Science">
        <title>The Fusarium graminearum genome reveals a link between localized polymorphism and pathogen specialization.</title>
        <authorList>
            <person name="Cuomo C.A."/>
            <person name="Gueldener U."/>
            <person name="Xu J.-R."/>
            <person name="Trail F."/>
            <person name="Turgeon B.G."/>
            <person name="Di Pietro A."/>
            <person name="Walton J.D."/>
            <person name="Ma L.-J."/>
            <person name="Baker S.E."/>
            <person name="Rep M."/>
            <person name="Adam G."/>
            <person name="Antoniw J."/>
            <person name="Baldwin T."/>
            <person name="Calvo S.E."/>
            <person name="Chang Y.-L."/>
            <person name="DeCaprio D."/>
            <person name="Gale L.R."/>
            <person name="Gnerre S."/>
            <person name="Goswami R.S."/>
            <person name="Hammond-Kosack K."/>
            <person name="Harris L.J."/>
            <person name="Hilburn K."/>
            <person name="Kennell J.C."/>
            <person name="Kroken S."/>
            <person name="Magnuson J.K."/>
            <person name="Mannhaupt G."/>
            <person name="Mauceli E.W."/>
            <person name="Mewes H.-W."/>
            <person name="Mitterbauer R."/>
            <person name="Muehlbauer G."/>
            <person name="Muensterkoetter M."/>
            <person name="Nelson D."/>
            <person name="O'Donnell K."/>
            <person name="Ouellet T."/>
            <person name="Qi W."/>
            <person name="Quesneville H."/>
            <person name="Roncero M.I.G."/>
            <person name="Seong K.-Y."/>
            <person name="Tetko I.V."/>
            <person name="Urban M."/>
            <person name="Waalwijk C."/>
            <person name="Ward T.J."/>
            <person name="Yao J."/>
            <person name="Birren B.W."/>
            <person name="Kistler H.C."/>
        </authorList>
    </citation>
    <scope>NUCLEOTIDE SEQUENCE [LARGE SCALE GENOMIC DNA]</scope>
    <source>
        <strain evidence="4">ATCC MYA-4620 / CBS 123657 / FGSC 9075 / NRRL 31084 / PH-1</strain>
        <strain evidence="3">PH-1 / ATCC MYA-4620 / FGSC 9075 / NRRL 31084</strain>
    </source>
</reference>